<proteinExistence type="inferred from homology"/>
<keyword evidence="4" id="KW-0378">Hydrolase</keyword>
<feature type="domain" description="Prokaryotic-type class I peptide chain release factors" evidence="3">
    <location>
        <begin position="18"/>
        <end position="34"/>
    </location>
</feature>
<dbReference type="SUPFAM" id="SSF75620">
    <property type="entry name" value="Release factor"/>
    <property type="match status" value="1"/>
</dbReference>
<dbReference type="GO" id="GO:0003747">
    <property type="term" value="F:translation release factor activity"/>
    <property type="evidence" value="ECO:0007669"/>
    <property type="project" value="InterPro"/>
</dbReference>
<dbReference type="NCBIfam" id="NF006718">
    <property type="entry name" value="PRK09256.1"/>
    <property type="match status" value="1"/>
</dbReference>
<dbReference type="AlphaFoldDB" id="A0A6N8L6G3"/>
<evidence type="ECO:0000313" key="4">
    <source>
        <dbReference type="EMBL" id="MVZ63342.1"/>
    </source>
</evidence>
<evidence type="ECO:0000259" key="3">
    <source>
        <dbReference type="PROSITE" id="PS00745"/>
    </source>
</evidence>
<dbReference type="GO" id="GO:0072344">
    <property type="term" value="P:rescue of stalled ribosome"/>
    <property type="evidence" value="ECO:0007669"/>
    <property type="project" value="TreeGrafter"/>
</dbReference>
<dbReference type="PROSITE" id="PS00745">
    <property type="entry name" value="RF_PROK_I"/>
    <property type="match status" value="1"/>
</dbReference>
<evidence type="ECO:0000256" key="1">
    <source>
        <dbReference type="ARBA" id="ARBA00010835"/>
    </source>
</evidence>
<dbReference type="PANTHER" id="PTHR47814:SF1">
    <property type="entry name" value="PEPTIDYL-TRNA HYDROLASE ARFB"/>
    <property type="match status" value="1"/>
</dbReference>
<comment type="similarity">
    <text evidence="1">Belongs to the prokaryotic/mitochondrial release factor family.</text>
</comment>
<dbReference type="GO" id="GO:0004045">
    <property type="term" value="F:peptidyl-tRNA hydrolase activity"/>
    <property type="evidence" value="ECO:0007669"/>
    <property type="project" value="UniProtKB-EC"/>
</dbReference>
<dbReference type="Pfam" id="PF00472">
    <property type="entry name" value="RF-1"/>
    <property type="match status" value="1"/>
</dbReference>
<dbReference type="InterPro" id="IPR000352">
    <property type="entry name" value="Pep_chain_release_fac_I"/>
</dbReference>
<feature type="compositionally biased region" description="Basic and acidic residues" evidence="2">
    <location>
        <begin position="126"/>
        <end position="136"/>
    </location>
</feature>
<dbReference type="EC" id="3.1.1.29" evidence="4"/>
<gene>
    <name evidence="4" type="ORF">GQF63_15025</name>
</gene>
<dbReference type="PANTHER" id="PTHR47814">
    <property type="entry name" value="PEPTIDYL-TRNA HYDROLASE ARFB"/>
    <property type="match status" value="1"/>
</dbReference>
<dbReference type="Gene3D" id="3.30.160.20">
    <property type="match status" value="1"/>
</dbReference>
<name>A0A6N8L6G3_9SPHI</name>
<keyword evidence="5" id="KW-1185">Reference proteome</keyword>
<dbReference type="InterPro" id="IPR045853">
    <property type="entry name" value="Pep_chain_release_fac_I_sf"/>
</dbReference>
<feature type="region of interest" description="Disordered" evidence="2">
    <location>
        <begin position="114"/>
        <end position="136"/>
    </location>
</feature>
<organism evidence="4 5">
    <name type="scientific">Sphingobacterium humi</name>
    <dbReference type="NCBI Taxonomy" id="1796905"/>
    <lineage>
        <taxon>Bacteria</taxon>
        <taxon>Pseudomonadati</taxon>
        <taxon>Bacteroidota</taxon>
        <taxon>Sphingobacteriia</taxon>
        <taxon>Sphingobacteriales</taxon>
        <taxon>Sphingobacteriaceae</taxon>
        <taxon>Sphingobacterium</taxon>
    </lineage>
</organism>
<evidence type="ECO:0000256" key="2">
    <source>
        <dbReference type="SAM" id="MobiDB-lite"/>
    </source>
</evidence>
<dbReference type="Proteomes" id="UP000435036">
    <property type="component" value="Unassembled WGS sequence"/>
</dbReference>
<accession>A0A6N8L6G3</accession>
<comment type="caution">
    <text evidence="4">The sequence shown here is derived from an EMBL/GenBank/DDBJ whole genome shotgun (WGS) entry which is preliminary data.</text>
</comment>
<reference evidence="4 5" key="1">
    <citation type="submission" date="2019-12" db="EMBL/GenBank/DDBJ databases">
        <authorList>
            <person name="Dong K."/>
        </authorList>
    </citation>
    <scope>NUCLEOTIDE SEQUENCE [LARGE SCALE GENOMIC DNA]</scope>
    <source>
        <strain evidence="4 5">JCM 31225</strain>
    </source>
</reference>
<evidence type="ECO:0000313" key="5">
    <source>
        <dbReference type="Proteomes" id="UP000435036"/>
    </source>
</evidence>
<dbReference type="OrthoDB" id="9815709at2"/>
<dbReference type="EMBL" id="WSQA01000012">
    <property type="protein sequence ID" value="MVZ63342.1"/>
    <property type="molecule type" value="Genomic_DNA"/>
</dbReference>
<dbReference type="GO" id="GO:0043022">
    <property type="term" value="F:ribosome binding"/>
    <property type="evidence" value="ECO:0007669"/>
    <property type="project" value="TreeGrafter"/>
</dbReference>
<sequence>MNEQKTKLLAELKFKTARAGGKGGQHVNKVSSKVMLIWPLAESACFNAEQKELLQARLENRINKAGEFFLEASTDRSQLANKEIAIDRFFNLLEDALKVDKPRKKTKIPKAKVLERLDRKKKQAQKKADRGNRFEM</sequence>
<dbReference type="RefSeq" id="WP_160370062.1">
    <property type="nucleotide sequence ID" value="NZ_WSQA01000012.1"/>
</dbReference>
<protein>
    <submittedName>
        <fullName evidence="4">Aminoacyl-tRNA hydrolase</fullName>
        <ecNumber evidence="4">3.1.1.29</ecNumber>
    </submittedName>
</protein>